<organism evidence="4 5">
    <name type="scientific">Colletotrichum limetticola</name>
    <dbReference type="NCBI Taxonomy" id="1209924"/>
    <lineage>
        <taxon>Eukaryota</taxon>
        <taxon>Fungi</taxon>
        <taxon>Dikarya</taxon>
        <taxon>Ascomycota</taxon>
        <taxon>Pezizomycotina</taxon>
        <taxon>Sordariomycetes</taxon>
        <taxon>Hypocreomycetidae</taxon>
        <taxon>Glomerellales</taxon>
        <taxon>Glomerellaceae</taxon>
        <taxon>Colletotrichum</taxon>
        <taxon>Colletotrichum acutatum species complex</taxon>
    </lineage>
</organism>
<evidence type="ECO:0000256" key="1">
    <source>
        <dbReference type="SAM" id="MobiDB-lite"/>
    </source>
</evidence>
<keyword evidence="2" id="KW-0472">Membrane</keyword>
<name>A0ABQ9PDQ5_9PEZI</name>
<proteinExistence type="predicted"/>
<accession>A0ABQ9PDQ5</accession>
<sequence>MSQASLDSNTWYLFSDARVTNTTGPVIGCLQQTSNGLRTYSCDDKETMAWQFQPVNSTKGRYLIRSNATGVRLQLSACWDQAETANGHTAVCMRRTTSGESQMWHILDWGDGTFDLFNAANGSDYIVDRHAGSGMFMSDQIAGSAVSDSVDVPGQRWIIRGDRAVNDPACSSVFSVRYSDVSQTNYSGLRLDLQEEPSSTSTAASLPNTERGSSRGLSSEIIAGITVGIALGVICLIAMMLFLSRRRKLDHGARLSGSHQQKFIFSFFDKRRPVVDQHAIESGVHQATNVQEMSSSVQVA</sequence>
<dbReference type="EMBL" id="JARUPT010000568">
    <property type="protein sequence ID" value="KAK0370153.1"/>
    <property type="molecule type" value="Genomic_DNA"/>
</dbReference>
<dbReference type="InterPro" id="IPR035992">
    <property type="entry name" value="Ricin_B-like_lectins"/>
</dbReference>
<dbReference type="SUPFAM" id="SSF50370">
    <property type="entry name" value="Ricin B-like lectins"/>
    <property type="match status" value="1"/>
</dbReference>
<evidence type="ECO:0000313" key="5">
    <source>
        <dbReference type="Proteomes" id="UP001169217"/>
    </source>
</evidence>
<keyword evidence="2 4" id="KW-0812">Transmembrane</keyword>
<dbReference type="CDD" id="cd00161">
    <property type="entry name" value="beta-trefoil_Ricin-like"/>
    <property type="match status" value="1"/>
</dbReference>
<keyword evidence="5" id="KW-1185">Reference proteome</keyword>
<dbReference type="PROSITE" id="PS50231">
    <property type="entry name" value="RICIN_B_LECTIN"/>
    <property type="match status" value="1"/>
</dbReference>
<dbReference type="InterPro" id="IPR000772">
    <property type="entry name" value="Ricin_B_lectin"/>
</dbReference>
<dbReference type="Gene3D" id="2.80.10.50">
    <property type="match status" value="1"/>
</dbReference>
<evidence type="ECO:0000256" key="2">
    <source>
        <dbReference type="SAM" id="Phobius"/>
    </source>
</evidence>
<keyword evidence="2" id="KW-1133">Transmembrane helix</keyword>
<feature type="domain" description="Ricin B lectin" evidence="3">
    <location>
        <begin position="49"/>
        <end position="128"/>
    </location>
</feature>
<feature type="compositionally biased region" description="Polar residues" evidence="1">
    <location>
        <begin position="196"/>
        <end position="215"/>
    </location>
</feature>
<dbReference type="Proteomes" id="UP001169217">
    <property type="component" value="Unassembled WGS sequence"/>
</dbReference>
<feature type="transmembrane region" description="Helical" evidence="2">
    <location>
        <begin position="221"/>
        <end position="243"/>
    </location>
</feature>
<dbReference type="Pfam" id="PF14200">
    <property type="entry name" value="RicinB_lectin_2"/>
    <property type="match status" value="1"/>
</dbReference>
<comment type="caution">
    <text evidence="4">The sequence shown here is derived from an EMBL/GenBank/DDBJ whole genome shotgun (WGS) entry which is preliminary data.</text>
</comment>
<evidence type="ECO:0000259" key="3">
    <source>
        <dbReference type="Pfam" id="PF14200"/>
    </source>
</evidence>
<feature type="region of interest" description="Disordered" evidence="1">
    <location>
        <begin position="194"/>
        <end position="215"/>
    </location>
</feature>
<reference evidence="4" key="1">
    <citation type="submission" date="2023-04" db="EMBL/GenBank/DDBJ databases">
        <title>Colletotrichum limetticola genome sequence.</title>
        <authorList>
            <person name="Baroncelli R."/>
        </authorList>
    </citation>
    <scope>NUCLEOTIDE SEQUENCE</scope>
    <source>
        <strain evidence="4">KLA-Anderson</strain>
    </source>
</reference>
<gene>
    <name evidence="4" type="ORF">CLIM01_12494</name>
</gene>
<evidence type="ECO:0000313" key="4">
    <source>
        <dbReference type="EMBL" id="KAK0370153.1"/>
    </source>
</evidence>
<protein>
    <submittedName>
        <fullName evidence="4">Transmembrane alpha-helix domain-containing protein</fullName>
    </submittedName>
</protein>